<dbReference type="FunFam" id="1.10.238.10:FF:000121">
    <property type="entry name" value="EF-hand calcium-binding domain-containing protein 6"/>
    <property type="match status" value="3"/>
</dbReference>
<evidence type="ECO:0000256" key="3">
    <source>
        <dbReference type="ARBA" id="ARBA00022737"/>
    </source>
</evidence>
<dbReference type="EMBL" id="JANPWB010000008">
    <property type="protein sequence ID" value="KAJ1165498.1"/>
    <property type="molecule type" value="Genomic_DNA"/>
</dbReference>
<keyword evidence="8" id="KW-1185">Reference proteome</keyword>
<reference evidence="7" key="1">
    <citation type="journal article" date="2022" name="bioRxiv">
        <title>Sequencing and chromosome-scale assembly of the giantPleurodeles waltlgenome.</title>
        <authorList>
            <person name="Brown T."/>
            <person name="Elewa A."/>
            <person name="Iarovenko S."/>
            <person name="Subramanian E."/>
            <person name="Araus A.J."/>
            <person name="Petzold A."/>
            <person name="Susuki M."/>
            <person name="Suzuki K.-i.T."/>
            <person name="Hayashi T."/>
            <person name="Toyoda A."/>
            <person name="Oliveira C."/>
            <person name="Osipova E."/>
            <person name="Leigh N.D."/>
            <person name="Simon A."/>
            <person name="Yun M.H."/>
        </authorList>
    </citation>
    <scope>NUCLEOTIDE SEQUENCE</scope>
    <source>
        <strain evidence="7">20211129_DDA</strain>
        <tissue evidence="7">Liver</tissue>
    </source>
</reference>
<dbReference type="SUPFAM" id="SSF47473">
    <property type="entry name" value="EF-hand"/>
    <property type="match status" value="6"/>
</dbReference>
<keyword evidence="3" id="KW-0677">Repeat</keyword>
<dbReference type="PROSITE" id="PS00018">
    <property type="entry name" value="EF_HAND_1"/>
    <property type="match status" value="3"/>
</dbReference>
<feature type="compositionally biased region" description="Basic and acidic residues" evidence="5">
    <location>
        <begin position="609"/>
        <end position="623"/>
    </location>
</feature>
<dbReference type="InterPro" id="IPR011992">
    <property type="entry name" value="EF-hand-dom_pair"/>
</dbReference>
<evidence type="ECO:0000256" key="1">
    <source>
        <dbReference type="ARBA" id="ARBA00022553"/>
    </source>
</evidence>
<dbReference type="Proteomes" id="UP001066276">
    <property type="component" value="Chromosome 4_2"/>
</dbReference>
<dbReference type="PANTHER" id="PTHR20875">
    <property type="entry name" value="EF-HAND CALCIUM-BINDING DOMAIN-CONTAINING PROTEIN 6-RELATED"/>
    <property type="match status" value="1"/>
</dbReference>
<dbReference type="FunFam" id="1.10.238.10:FF:000179">
    <property type="entry name" value="EF-hand calcium-binding domain-containing protein 6"/>
    <property type="match status" value="1"/>
</dbReference>
<protein>
    <recommendedName>
        <fullName evidence="6">EF-hand domain-containing protein</fullName>
    </recommendedName>
</protein>
<dbReference type="Gene3D" id="1.10.238.10">
    <property type="entry name" value="EF-hand"/>
    <property type="match status" value="10"/>
</dbReference>
<feature type="domain" description="EF-hand" evidence="6">
    <location>
        <begin position="306"/>
        <end position="341"/>
    </location>
</feature>
<dbReference type="Pfam" id="PF13499">
    <property type="entry name" value="EF-hand_7"/>
    <property type="match status" value="1"/>
</dbReference>
<evidence type="ECO:0000256" key="4">
    <source>
        <dbReference type="ARBA" id="ARBA00022837"/>
    </source>
</evidence>
<feature type="compositionally biased region" description="Polar residues" evidence="5">
    <location>
        <begin position="1155"/>
        <end position="1167"/>
    </location>
</feature>
<feature type="domain" description="EF-hand" evidence="6">
    <location>
        <begin position="899"/>
        <end position="934"/>
    </location>
</feature>
<keyword evidence="4" id="KW-0106">Calcium</keyword>
<dbReference type="FunFam" id="1.10.238.10:FF:000325">
    <property type="entry name" value="EF-hand calcium binding domain 6"/>
    <property type="match status" value="1"/>
</dbReference>
<dbReference type="Pfam" id="PF13202">
    <property type="entry name" value="EF-hand_5"/>
    <property type="match status" value="3"/>
</dbReference>
<dbReference type="InterPro" id="IPR002048">
    <property type="entry name" value="EF_hand_dom"/>
</dbReference>
<feature type="compositionally biased region" description="Polar residues" evidence="5">
    <location>
        <begin position="931"/>
        <end position="949"/>
    </location>
</feature>
<evidence type="ECO:0000256" key="2">
    <source>
        <dbReference type="ARBA" id="ARBA00022723"/>
    </source>
</evidence>
<accession>A0AAV7SN59</accession>
<dbReference type="InterPro" id="IPR018247">
    <property type="entry name" value="EF_Hand_1_Ca_BS"/>
</dbReference>
<feature type="region of interest" description="Disordered" evidence="5">
    <location>
        <begin position="599"/>
        <end position="630"/>
    </location>
</feature>
<feature type="domain" description="EF-hand" evidence="6">
    <location>
        <begin position="756"/>
        <end position="791"/>
    </location>
</feature>
<name>A0AAV7SN59_PLEWA</name>
<feature type="domain" description="EF-hand" evidence="6">
    <location>
        <begin position="178"/>
        <end position="213"/>
    </location>
</feature>
<dbReference type="Pfam" id="PF08976">
    <property type="entry name" value="EF-hand_11"/>
    <property type="match status" value="3"/>
</dbReference>
<evidence type="ECO:0000256" key="5">
    <source>
        <dbReference type="SAM" id="MobiDB-lite"/>
    </source>
</evidence>
<sequence>MMSVLSASNLHALRPHSRGITFAVRPPSGTNRTLSRSSYSSTVKSSLTSSVLSTPDPTLTLYDIEQILFEKAGEKEGELRSAFKTLDADENFTVTKGEFQRVIDTFLLPLTQKQFDALLSKIPVNRNGTIPYLSFLETYSPVSRNVSTANTVKRSWSSANQNMTLNQLEYKLKTKISANLKNVVRSFRLFDYNQNGHLQRHELRRILENYCFKMKDAEFEKLWSRYCVGNRNTIDYKYLLKNLGINVDMNARPMQDSVEQVLNWEATQQELQKQQMWRPPSSTAELNVEDYIIDDILKAFRKKVCVNHRNLVKAFKAFDVTRDGFISLDALKSVINSFIFPLPNGTFQELMNRVGFEANGKVAWKHFLETFQDPTGFENSQKTGQCNCANPVTAKEHDFSNDHVLRKLQKYMHEAYPSLRKAFLVLDDSKSGKVTRKEFRRIIDCTVFRITDGDFKELMIILDPQHTGFLSYHQFLQLFEEHESLMGSAHLQESSPVKKKPVVLAWHTAEDALCNKITENLKDFQKALMSVDSKGKGVISKNTLRRIILAYCSSLSEEHFNKLCSGCGDCSSDGIHYVEFLKNLGIYLQPFGDTSNIHTQSTKELQQSEEMREPDTTNGRKESVTPNGANFQKVPMDVGIRYLKESLSRQKIPVGNILLAFIKQPDGKMSKTDFRKVLEDNKMVMDDAQFNDLAENLGFTNEGLSYLDFASLLEDPHDVGPGVPARPASSHCVNNTHVHRTAAEECLSKLSEKLRRSSKETYSIFRKADSNGDGIVTMHDLRRLLESFVLIITEKEFLHLLEILGLDMGSTLSYKEFLELFQLQGKTKDTFRQHSSHSPKSKVDDVDLVCEQAHEYLVVKAKSRWQDLAKNFREIDNKGNTIVQKKDVRNLFYRFALPIAPNEFEKLWSRYDTGGKGYLTQEEFLQKLGVDSSSTNPPHSRNAVDDNSTSLMEYDAQKKVLQRELGEQEKRKTEDQDIKMIEQQINLEIEGQDRYFLEMVTEDKEYTFDQRLQPSPSEYFQMLSPEKALYKIKEGITSSHDALYKAPTDWHERVEKLVQPKHASELSMKDIMTRIEEVVTGRFCTIAQEFLNTDYAKINVISKEDFRDICNRNFMFLTDDQFENLWNVLPVNGYGNLKYHEFLKKYSREGIQKIRPSSSRNQESFCKSASPARSATRSSSLQRRPKTAPCILRYSQTSDIVQRPRTAAPGSTPLLNCESIEVKLRKNLHRIWQEILKMCKEKDTENLGEITVSDFLAIGEKFSMDLTKEEFDQLIVKYDIKNIGKFSYPDFIRNCVLMPKQKENTLLQRMKLQKARIPMSAGLDGPLYVEPMLRIQPKILQCWRPMRRSFLSFDSGTGHISIEDFKQVLRQYSINLSEDEFFHILGYYDKDLTLKISYNDFLRSFIR</sequence>
<feature type="domain" description="EF-hand" evidence="6">
    <location>
        <begin position="74"/>
        <end position="109"/>
    </location>
</feature>
<dbReference type="SMART" id="SM00054">
    <property type="entry name" value="EFh"/>
    <property type="match status" value="9"/>
</dbReference>
<dbReference type="InterPro" id="IPR052603">
    <property type="entry name" value="EFCB6"/>
</dbReference>
<dbReference type="PANTHER" id="PTHR20875:SF2">
    <property type="entry name" value="EF-HAND CALCIUM-BINDING DOMAIN-CONTAINING PROTEIN 6"/>
    <property type="match status" value="1"/>
</dbReference>
<dbReference type="InterPro" id="IPR015070">
    <property type="entry name" value="EF_hand_DJBP"/>
</dbReference>
<organism evidence="7 8">
    <name type="scientific">Pleurodeles waltl</name>
    <name type="common">Iberian ribbed newt</name>
    <dbReference type="NCBI Taxonomy" id="8319"/>
    <lineage>
        <taxon>Eukaryota</taxon>
        <taxon>Metazoa</taxon>
        <taxon>Chordata</taxon>
        <taxon>Craniata</taxon>
        <taxon>Vertebrata</taxon>
        <taxon>Euteleostomi</taxon>
        <taxon>Amphibia</taxon>
        <taxon>Batrachia</taxon>
        <taxon>Caudata</taxon>
        <taxon>Salamandroidea</taxon>
        <taxon>Salamandridae</taxon>
        <taxon>Pleurodelinae</taxon>
        <taxon>Pleurodeles</taxon>
    </lineage>
</organism>
<gene>
    <name evidence="7" type="ORF">NDU88_005925</name>
</gene>
<keyword evidence="1" id="KW-0597">Phosphoprotein</keyword>
<dbReference type="FunFam" id="1.10.238.10:FF:000243">
    <property type="entry name" value="EF-hand calcium binding domain 6"/>
    <property type="match status" value="1"/>
</dbReference>
<feature type="compositionally biased region" description="Low complexity" evidence="5">
    <location>
        <begin position="1168"/>
        <end position="1180"/>
    </location>
</feature>
<dbReference type="CDD" id="cd00051">
    <property type="entry name" value="EFh"/>
    <property type="match status" value="2"/>
</dbReference>
<proteinExistence type="predicted"/>
<feature type="domain" description="EF-hand" evidence="6">
    <location>
        <begin position="519"/>
        <end position="554"/>
    </location>
</feature>
<feature type="region of interest" description="Disordered" evidence="5">
    <location>
        <begin position="1154"/>
        <end position="1185"/>
    </location>
</feature>
<keyword evidence="2" id="KW-0479">Metal-binding</keyword>
<dbReference type="GO" id="GO:0005509">
    <property type="term" value="F:calcium ion binding"/>
    <property type="evidence" value="ECO:0007669"/>
    <property type="project" value="InterPro"/>
</dbReference>
<evidence type="ECO:0000259" key="6">
    <source>
        <dbReference type="PROSITE" id="PS50222"/>
    </source>
</evidence>
<feature type="domain" description="EF-hand" evidence="6">
    <location>
        <begin position="414"/>
        <end position="449"/>
    </location>
</feature>
<dbReference type="GO" id="GO:0005654">
    <property type="term" value="C:nucleoplasm"/>
    <property type="evidence" value="ECO:0007669"/>
    <property type="project" value="TreeGrafter"/>
</dbReference>
<evidence type="ECO:0000313" key="7">
    <source>
        <dbReference type="EMBL" id="KAJ1165498.1"/>
    </source>
</evidence>
<dbReference type="PROSITE" id="PS50222">
    <property type="entry name" value="EF_HAND_2"/>
    <property type="match status" value="7"/>
</dbReference>
<feature type="region of interest" description="Disordered" evidence="5">
    <location>
        <begin position="930"/>
        <end position="949"/>
    </location>
</feature>
<comment type="caution">
    <text evidence="7">The sequence shown here is derived from an EMBL/GenBank/DDBJ whole genome shotgun (WGS) entry which is preliminary data.</text>
</comment>
<evidence type="ECO:0000313" key="8">
    <source>
        <dbReference type="Proteomes" id="UP001066276"/>
    </source>
</evidence>